<dbReference type="Pfam" id="PF10111">
    <property type="entry name" value="Glyco_tranf_2_2"/>
    <property type="match status" value="1"/>
</dbReference>
<proteinExistence type="inferred from homology"/>
<dbReference type="Proteomes" id="UP000011885">
    <property type="component" value="Unassembled WGS sequence"/>
</dbReference>
<feature type="domain" description="Glycosyltransferase 2-like" evidence="4">
    <location>
        <begin position="5"/>
        <end position="100"/>
    </location>
</feature>
<keyword evidence="2" id="KW-0328">Glycosyltransferase</keyword>
<dbReference type="CDD" id="cd00761">
    <property type="entry name" value="Glyco_tranf_GTA_type"/>
    <property type="match status" value="1"/>
</dbReference>
<dbReference type="EMBL" id="ANOH01000144">
    <property type="protein sequence ID" value="EMI56483.1"/>
    <property type="molecule type" value="Genomic_DNA"/>
</dbReference>
<dbReference type="AlphaFoldDB" id="M5UKD2"/>
<evidence type="ECO:0000256" key="2">
    <source>
        <dbReference type="ARBA" id="ARBA00022676"/>
    </source>
</evidence>
<evidence type="ECO:0000256" key="3">
    <source>
        <dbReference type="ARBA" id="ARBA00022679"/>
    </source>
</evidence>
<evidence type="ECO:0000259" key="4">
    <source>
        <dbReference type="Pfam" id="PF00535"/>
    </source>
</evidence>
<evidence type="ECO:0000256" key="1">
    <source>
        <dbReference type="ARBA" id="ARBA00006739"/>
    </source>
</evidence>
<protein>
    <submittedName>
        <fullName evidence="6">Glycosyl transferase, group 2 family</fullName>
    </submittedName>
</protein>
<name>M5UKD2_9BACT</name>
<dbReference type="InterPro" id="IPR001173">
    <property type="entry name" value="Glyco_trans_2-like"/>
</dbReference>
<keyword evidence="3 6" id="KW-0808">Transferase</keyword>
<evidence type="ECO:0000259" key="5">
    <source>
        <dbReference type="Pfam" id="PF10111"/>
    </source>
</evidence>
<accession>M5UKD2</accession>
<dbReference type="Gene3D" id="3.90.550.10">
    <property type="entry name" value="Spore Coat Polysaccharide Biosynthesis Protein SpsA, Chain A"/>
    <property type="match status" value="1"/>
</dbReference>
<dbReference type="InterPro" id="IPR019290">
    <property type="entry name" value="GlycosylTrfase-like_prok"/>
</dbReference>
<dbReference type="Pfam" id="PF00535">
    <property type="entry name" value="Glycos_transf_2"/>
    <property type="match status" value="1"/>
</dbReference>
<dbReference type="RefSeq" id="WP_008677190.1">
    <property type="nucleotide sequence ID" value="NZ_ANOH01000144.1"/>
</dbReference>
<gene>
    <name evidence="6" type="ORF">RSSM_02074</name>
</gene>
<dbReference type="PATRIC" id="fig|1263870.3.peg.2213"/>
<dbReference type="PANTHER" id="PTHR43179:SF12">
    <property type="entry name" value="GALACTOFURANOSYLTRANSFERASE GLFT2"/>
    <property type="match status" value="1"/>
</dbReference>
<organism evidence="6 7">
    <name type="scientific">Rhodopirellula sallentina SM41</name>
    <dbReference type="NCBI Taxonomy" id="1263870"/>
    <lineage>
        <taxon>Bacteria</taxon>
        <taxon>Pseudomonadati</taxon>
        <taxon>Planctomycetota</taxon>
        <taxon>Planctomycetia</taxon>
        <taxon>Pirellulales</taxon>
        <taxon>Pirellulaceae</taxon>
        <taxon>Rhodopirellula</taxon>
    </lineage>
</organism>
<dbReference type="OrthoDB" id="9781367at2"/>
<comment type="similarity">
    <text evidence="1">Belongs to the glycosyltransferase 2 family.</text>
</comment>
<comment type="caution">
    <text evidence="6">The sequence shown here is derived from an EMBL/GenBank/DDBJ whole genome shotgun (WGS) entry which is preliminary data.</text>
</comment>
<keyword evidence="7" id="KW-1185">Reference proteome</keyword>
<dbReference type="InterPro" id="IPR029044">
    <property type="entry name" value="Nucleotide-diphossugar_trans"/>
</dbReference>
<dbReference type="SUPFAM" id="SSF53448">
    <property type="entry name" value="Nucleotide-diphospho-sugar transferases"/>
    <property type="match status" value="1"/>
</dbReference>
<dbReference type="GO" id="GO:0016757">
    <property type="term" value="F:glycosyltransferase activity"/>
    <property type="evidence" value="ECO:0007669"/>
    <property type="project" value="UniProtKB-KW"/>
</dbReference>
<evidence type="ECO:0000313" key="7">
    <source>
        <dbReference type="Proteomes" id="UP000011885"/>
    </source>
</evidence>
<sequence length="303" mass="34137">MTKFSVVIPTYNRPEELSECLKRLAPNVQSFPAEDYEVIVSDDGRHVSAKELVSNEFAWARWTSGPAKGPAANRNHGASQAVHDWIVFIDDDCLPESGLLTAYDKCIAFQTEKSFSAFQGPTLRIGEPPSLLWEAPHNPLGDARISANFAIHREILLQVGGFDERFPSAAIEDTEFFARLENSGGAILFVPCAIVKHPLRPVGNAAGLARKWEGKAIFSMDVGASPFTVLWRLPWHSLRIIQSRFRNQHWSSDNVQAAFKFLGEWGIVVYNTPRWVRKWSRRPRSPFWKKHVSEHGAPPKFGF</sequence>
<evidence type="ECO:0000313" key="6">
    <source>
        <dbReference type="EMBL" id="EMI56483.1"/>
    </source>
</evidence>
<reference evidence="6 7" key="1">
    <citation type="journal article" date="2013" name="Mar. Genomics">
        <title>Expression of sulfatases in Rhodopirellula baltica and the diversity of sulfatases in the genus Rhodopirellula.</title>
        <authorList>
            <person name="Wegner C.E."/>
            <person name="Richter-Heitmann T."/>
            <person name="Klindworth A."/>
            <person name="Klockow C."/>
            <person name="Richter M."/>
            <person name="Achstetter T."/>
            <person name="Glockner F.O."/>
            <person name="Harder J."/>
        </authorList>
    </citation>
    <scope>NUCLEOTIDE SEQUENCE [LARGE SCALE GENOMIC DNA]</scope>
    <source>
        <strain evidence="6 7">SM41</strain>
    </source>
</reference>
<feature type="domain" description="Glycosyltransferase 2-like prokaryotic type" evidence="5">
    <location>
        <begin position="145"/>
        <end position="195"/>
    </location>
</feature>
<dbReference type="PANTHER" id="PTHR43179">
    <property type="entry name" value="RHAMNOSYLTRANSFERASE WBBL"/>
    <property type="match status" value="1"/>
</dbReference>